<gene>
    <name evidence="4" type="ORF">H2C83_00310</name>
</gene>
<organism evidence="4 5">
    <name type="scientific">Thermoactinomyces mirandus</name>
    <dbReference type="NCBI Taxonomy" id="2756294"/>
    <lineage>
        <taxon>Bacteria</taxon>
        <taxon>Bacillati</taxon>
        <taxon>Bacillota</taxon>
        <taxon>Bacilli</taxon>
        <taxon>Bacillales</taxon>
        <taxon>Thermoactinomycetaceae</taxon>
        <taxon>Thermoactinomyces</taxon>
    </lineage>
</organism>
<evidence type="ECO:0000259" key="3">
    <source>
        <dbReference type="PROSITE" id="PS50977"/>
    </source>
</evidence>
<dbReference type="PANTHER" id="PTHR43479">
    <property type="entry name" value="ACREF/ENVCD OPERON REPRESSOR-RELATED"/>
    <property type="match status" value="1"/>
</dbReference>
<dbReference type="InterPro" id="IPR050624">
    <property type="entry name" value="HTH-type_Tx_Regulator"/>
</dbReference>
<dbReference type="RefSeq" id="WP_181736620.1">
    <property type="nucleotide sequence ID" value="NZ_JACEOL010000001.1"/>
</dbReference>
<proteinExistence type="predicted"/>
<keyword evidence="5" id="KW-1185">Reference proteome</keyword>
<dbReference type="InterPro" id="IPR036271">
    <property type="entry name" value="Tet_transcr_reg_TetR-rel_C_sf"/>
</dbReference>
<dbReference type="AlphaFoldDB" id="A0A7W1XPT4"/>
<dbReference type="InterPro" id="IPR009057">
    <property type="entry name" value="Homeodomain-like_sf"/>
</dbReference>
<dbReference type="SUPFAM" id="SSF46689">
    <property type="entry name" value="Homeodomain-like"/>
    <property type="match status" value="1"/>
</dbReference>
<protein>
    <submittedName>
        <fullName evidence="4">TetR/AcrR family transcriptional regulator</fullName>
    </submittedName>
</protein>
<dbReference type="Proteomes" id="UP000538292">
    <property type="component" value="Unassembled WGS sequence"/>
</dbReference>
<dbReference type="EMBL" id="JACEOL010000001">
    <property type="protein sequence ID" value="MBA4600790.1"/>
    <property type="molecule type" value="Genomic_DNA"/>
</dbReference>
<name>A0A7W1XPT4_9BACL</name>
<accession>A0A7W1XPT4</accession>
<sequence length="207" mass="24236">MPAKLYDKDQILEICQHVFALHGYEKTSTVMLAKAAGVSRALLFHHFRNKKELYLEIVDRSLAKGRQELETANLSGYQDFFEAREKFSRLKFNFFQTNPDAYRILKEALVETPEAIIKEVKERYGKLQTGLNKLWKDLFNKVSLKSGVDRGQAFRLVMLVLDDFDRKYISEATENDVLNRSYFQRFLKERNSFLAMVRYGIQSQGEN</sequence>
<dbReference type="GO" id="GO:0003677">
    <property type="term" value="F:DNA binding"/>
    <property type="evidence" value="ECO:0007669"/>
    <property type="project" value="UniProtKB-UniRule"/>
</dbReference>
<dbReference type="SUPFAM" id="SSF48498">
    <property type="entry name" value="Tetracyclin repressor-like, C-terminal domain"/>
    <property type="match status" value="1"/>
</dbReference>
<evidence type="ECO:0000256" key="1">
    <source>
        <dbReference type="ARBA" id="ARBA00023125"/>
    </source>
</evidence>
<dbReference type="Gene3D" id="1.10.357.10">
    <property type="entry name" value="Tetracycline Repressor, domain 2"/>
    <property type="match status" value="1"/>
</dbReference>
<dbReference type="PROSITE" id="PS50977">
    <property type="entry name" value="HTH_TETR_2"/>
    <property type="match status" value="1"/>
</dbReference>
<evidence type="ECO:0000313" key="5">
    <source>
        <dbReference type="Proteomes" id="UP000538292"/>
    </source>
</evidence>
<dbReference type="Gene3D" id="1.10.10.60">
    <property type="entry name" value="Homeodomain-like"/>
    <property type="match status" value="1"/>
</dbReference>
<feature type="DNA-binding region" description="H-T-H motif" evidence="2">
    <location>
        <begin position="28"/>
        <end position="47"/>
    </location>
</feature>
<dbReference type="Pfam" id="PF00440">
    <property type="entry name" value="TetR_N"/>
    <property type="match status" value="1"/>
</dbReference>
<comment type="caution">
    <text evidence="4">The sequence shown here is derived from an EMBL/GenBank/DDBJ whole genome shotgun (WGS) entry which is preliminary data.</text>
</comment>
<feature type="domain" description="HTH tetR-type" evidence="3">
    <location>
        <begin position="5"/>
        <end position="65"/>
    </location>
</feature>
<evidence type="ECO:0000313" key="4">
    <source>
        <dbReference type="EMBL" id="MBA4600790.1"/>
    </source>
</evidence>
<reference evidence="4 5" key="1">
    <citation type="submission" date="2020-07" db="EMBL/GenBank/DDBJ databases">
        <title>Thermoactinomyces phylogeny.</title>
        <authorList>
            <person name="Dunlap C."/>
        </authorList>
    </citation>
    <scope>NUCLEOTIDE SEQUENCE [LARGE SCALE GENOMIC DNA]</scope>
    <source>
        <strain evidence="4 5">AMNI-1</strain>
    </source>
</reference>
<evidence type="ECO:0000256" key="2">
    <source>
        <dbReference type="PROSITE-ProRule" id="PRU00335"/>
    </source>
</evidence>
<dbReference type="PRINTS" id="PR00455">
    <property type="entry name" value="HTHTETR"/>
</dbReference>
<dbReference type="InterPro" id="IPR023772">
    <property type="entry name" value="DNA-bd_HTH_TetR-type_CS"/>
</dbReference>
<dbReference type="PROSITE" id="PS01081">
    <property type="entry name" value="HTH_TETR_1"/>
    <property type="match status" value="1"/>
</dbReference>
<keyword evidence="1 2" id="KW-0238">DNA-binding</keyword>
<dbReference type="InterPro" id="IPR049488">
    <property type="entry name" value="TM_1030-like_C"/>
</dbReference>
<dbReference type="PANTHER" id="PTHR43479:SF11">
    <property type="entry name" value="ACREF_ENVCD OPERON REPRESSOR-RELATED"/>
    <property type="match status" value="1"/>
</dbReference>
<dbReference type="InterPro" id="IPR001647">
    <property type="entry name" value="HTH_TetR"/>
</dbReference>
<dbReference type="Pfam" id="PF21256">
    <property type="entry name" value="TetR_C_5-like"/>
    <property type="match status" value="1"/>
</dbReference>